<gene>
    <name evidence="2" type="ORF">LV85_04213</name>
</gene>
<dbReference type="Gene3D" id="2.60.120.10">
    <property type="entry name" value="Jelly Rolls"/>
    <property type="match status" value="1"/>
</dbReference>
<feature type="domain" description="Cupin type-2" evidence="1">
    <location>
        <begin position="48"/>
        <end position="113"/>
    </location>
</feature>
<dbReference type="InterPro" id="IPR011051">
    <property type="entry name" value="RmlC_Cupin_sf"/>
</dbReference>
<name>A0A2W7QE68_9BACT</name>
<proteinExistence type="predicted"/>
<evidence type="ECO:0000313" key="2">
    <source>
        <dbReference type="EMBL" id="PZX46493.1"/>
    </source>
</evidence>
<evidence type="ECO:0000259" key="1">
    <source>
        <dbReference type="Pfam" id="PF07883"/>
    </source>
</evidence>
<dbReference type="InterPro" id="IPR053146">
    <property type="entry name" value="QDO-like"/>
</dbReference>
<dbReference type="RefSeq" id="WP_111323127.1">
    <property type="nucleotide sequence ID" value="NZ_QKZT01000030.1"/>
</dbReference>
<dbReference type="OrthoDB" id="2620172at2"/>
<evidence type="ECO:0000313" key="3">
    <source>
        <dbReference type="Proteomes" id="UP000248882"/>
    </source>
</evidence>
<dbReference type="PANTHER" id="PTHR36440:SF1">
    <property type="entry name" value="PUTATIVE (AFU_ORTHOLOGUE AFUA_8G07350)-RELATED"/>
    <property type="match status" value="1"/>
</dbReference>
<organism evidence="2 3">
    <name type="scientific">Algoriphagus chordae</name>
    <dbReference type="NCBI Taxonomy" id="237019"/>
    <lineage>
        <taxon>Bacteria</taxon>
        <taxon>Pseudomonadati</taxon>
        <taxon>Bacteroidota</taxon>
        <taxon>Cytophagia</taxon>
        <taxon>Cytophagales</taxon>
        <taxon>Cyclobacteriaceae</taxon>
        <taxon>Algoriphagus</taxon>
    </lineage>
</organism>
<keyword evidence="3" id="KW-1185">Reference proteome</keyword>
<dbReference type="SUPFAM" id="SSF51182">
    <property type="entry name" value="RmlC-like cupins"/>
    <property type="match status" value="1"/>
</dbReference>
<dbReference type="EMBL" id="QKZT01000030">
    <property type="protein sequence ID" value="PZX46493.1"/>
    <property type="molecule type" value="Genomic_DNA"/>
</dbReference>
<dbReference type="AlphaFoldDB" id="A0A2W7QE68"/>
<sequence length="140" mass="15972">MKYKNSETDKILLKSGEGRIYNCGTMTAVFKADETETACKYSISEWWLQPNSEGPGIHSHDDNDEIFYGIEGITSILVGEEWVDVEKGTFLRIPAKTTHDFANRTNKRCGILNFFIPGGFERNMPSIVKWFEENKNPKTV</sequence>
<dbReference type="InterPro" id="IPR013096">
    <property type="entry name" value="Cupin_2"/>
</dbReference>
<dbReference type="InterPro" id="IPR014710">
    <property type="entry name" value="RmlC-like_jellyroll"/>
</dbReference>
<dbReference type="PANTHER" id="PTHR36440">
    <property type="entry name" value="PUTATIVE (AFU_ORTHOLOGUE AFUA_8G07350)-RELATED"/>
    <property type="match status" value="1"/>
</dbReference>
<accession>A0A2W7QE68</accession>
<comment type="caution">
    <text evidence="2">The sequence shown here is derived from an EMBL/GenBank/DDBJ whole genome shotgun (WGS) entry which is preliminary data.</text>
</comment>
<dbReference type="Pfam" id="PF07883">
    <property type="entry name" value="Cupin_2"/>
    <property type="match status" value="1"/>
</dbReference>
<protein>
    <submittedName>
        <fullName evidence="2">Cupin domain-containing protein</fullName>
    </submittedName>
</protein>
<dbReference type="Proteomes" id="UP000248882">
    <property type="component" value="Unassembled WGS sequence"/>
</dbReference>
<reference evidence="2 3" key="1">
    <citation type="submission" date="2018-06" db="EMBL/GenBank/DDBJ databases">
        <title>Genomic Encyclopedia of Archaeal and Bacterial Type Strains, Phase II (KMG-II): from individual species to whole genera.</title>
        <authorList>
            <person name="Goeker M."/>
        </authorList>
    </citation>
    <scope>NUCLEOTIDE SEQUENCE [LARGE SCALE GENOMIC DNA]</scope>
    <source>
        <strain evidence="2 3">DSM 19830</strain>
    </source>
</reference>